<comment type="cofactor">
    <cofactor evidence="1">
        <name>heme</name>
        <dbReference type="ChEBI" id="CHEBI:30413"/>
    </cofactor>
</comment>
<protein>
    <submittedName>
        <fullName evidence="6">Uncharacterized protein</fullName>
    </submittedName>
</protein>
<keyword evidence="5" id="KW-0732">Signal</keyword>
<accession>A0A4W5N0E2</accession>
<keyword evidence="4" id="KW-0408">Iron</keyword>
<evidence type="ECO:0000256" key="4">
    <source>
        <dbReference type="ARBA" id="ARBA00023004"/>
    </source>
</evidence>
<keyword evidence="3" id="KW-0479">Metal-binding</keyword>
<dbReference type="GO" id="GO:0006805">
    <property type="term" value="P:xenobiotic metabolic process"/>
    <property type="evidence" value="ECO:0007669"/>
    <property type="project" value="TreeGrafter"/>
</dbReference>
<evidence type="ECO:0000256" key="1">
    <source>
        <dbReference type="ARBA" id="ARBA00001971"/>
    </source>
</evidence>
<dbReference type="InterPro" id="IPR002401">
    <property type="entry name" value="Cyt_P450_E_grp-I"/>
</dbReference>
<evidence type="ECO:0000313" key="7">
    <source>
        <dbReference type="Proteomes" id="UP000314982"/>
    </source>
</evidence>
<proteinExistence type="inferred from homology"/>
<organism evidence="6 7">
    <name type="scientific">Hucho hucho</name>
    <name type="common">huchen</name>
    <dbReference type="NCBI Taxonomy" id="62062"/>
    <lineage>
        <taxon>Eukaryota</taxon>
        <taxon>Metazoa</taxon>
        <taxon>Chordata</taxon>
        <taxon>Craniata</taxon>
        <taxon>Vertebrata</taxon>
        <taxon>Euteleostomi</taxon>
        <taxon>Actinopterygii</taxon>
        <taxon>Neopterygii</taxon>
        <taxon>Teleostei</taxon>
        <taxon>Protacanthopterygii</taxon>
        <taxon>Salmoniformes</taxon>
        <taxon>Salmonidae</taxon>
        <taxon>Salmoninae</taxon>
        <taxon>Hucho</taxon>
    </lineage>
</organism>
<dbReference type="Gene3D" id="1.10.630.10">
    <property type="entry name" value="Cytochrome P450"/>
    <property type="match status" value="3"/>
</dbReference>
<evidence type="ECO:0000256" key="3">
    <source>
        <dbReference type="ARBA" id="ARBA00022723"/>
    </source>
</evidence>
<dbReference type="InterPro" id="IPR001128">
    <property type="entry name" value="Cyt_P450"/>
</dbReference>
<dbReference type="GO" id="GO:0020037">
    <property type="term" value="F:heme binding"/>
    <property type="evidence" value="ECO:0007669"/>
    <property type="project" value="InterPro"/>
</dbReference>
<dbReference type="GO" id="GO:0005506">
    <property type="term" value="F:iron ion binding"/>
    <property type="evidence" value="ECO:0007669"/>
    <property type="project" value="InterPro"/>
</dbReference>
<reference evidence="7" key="1">
    <citation type="submission" date="2018-06" db="EMBL/GenBank/DDBJ databases">
        <title>Genome assembly of Danube salmon.</title>
        <authorList>
            <person name="Macqueen D.J."/>
            <person name="Gundappa M.K."/>
        </authorList>
    </citation>
    <scope>NUCLEOTIDE SEQUENCE [LARGE SCALE GENOMIC DNA]</scope>
</reference>
<name>A0A4W5N0E2_9TELE</name>
<reference evidence="6" key="3">
    <citation type="submission" date="2025-09" db="UniProtKB">
        <authorList>
            <consortium name="Ensembl"/>
        </authorList>
    </citation>
    <scope>IDENTIFICATION</scope>
</reference>
<dbReference type="Proteomes" id="UP000314982">
    <property type="component" value="Unassembled WGS sequence"/>
</dbReference>
<dbReference type="InterPro" id="IPR036396">
    <property type="entry name" value="Cyt_P450_sf"/>
</dbReference>
<dbReference type="PANTHER" id="PTHR24300:SF319">
    <property type="entry name" value="CYTOCHROME P450, FAMILY 2, SUBFAMILY AC, POLYPEPTIDE 1"/>
    <property type="match status" value="1"/>
</dbReference>
<comment type="similarity">
    <text evidence="2">Belongs to the cytochrome P450 family.</text>
</comment>
<dbReference type="Pfam" id="PF00067">
    <property type="entry name" value="p450"/>
    <property type="match status" value="3"/>
</dbReference>
<dbReference type="AlphaFoldDB" id="A0A4W5N0E2"/>
<feature type="signal peptide" evidence="5">
    <location>
        <begin position="1"/>
        <end position="19"/>
    </location>
</feature>
<evidence type="ECO:0000256" key="5">
    <source>
        <dbReference type="SAM" id="SignalP"/>
    </source>
</evidence>
<evidence type="ECO:0000313" key="6">
    <source>
        <dbReference type="Ensembl" id="ENSHHUP00000044836.1"/>
    </source>
</evidence>
<evidence type="ECO:0000256" key="2">
    <source>
        <dbReference type="ARBA" id="ARBA00010617"/>
    </source>
</evidence>
<dbReference type="PRINTS" id="PR00463">
    <property type="entry name" value="EP450I"/>
</dbReference>
<dbReference type="Ensembl" id="ENSHHUT00000046496.1">
    <property type="protein sequence ID" value="ENSHHUP00000044836.1"/>
    <property type="gene ID" value="ENSHHUG00000027369.1"/>
</dbReference>
<dbReference type="SUPFAM" id="SSF48264">
    <property type="entry name" value="Cytochrome P450"/>
    <property type="match status" value="1"/>
</dbReference>
<dbReference type="InterPro" id="IPR050182">
    <property type="entry name" value="Cytochrome_P450_fam2"/>
</dbReference>
<keyword evidence="7" id="KW-1185">Reference proteome</keyword>
<feature type="chain" id="PRO_5021229856" evidence="5">
    <location>
        <begin position="20"/>
        <end position="398"/>
    </location>
</feature>
<sequence length="398" mass="45034">FLLSLFWVTPACLQVQALAGPLKDIQRLLRCLGCVLRVVVLLEGEPSPQSEVLSTLEGHRAGYKMVKQVLVNHAKEFGDRDNSNSLFSTVILFANGDSWREMRCLGMCKKGALEKIIEEISCLVEVFKKHKNNTYKPPVNYAAFNIISAIVYGSRFEFSDTQFQGMVDSANESLHKLYNMFPWLGLWINSRKLNELVSGMMERLNLQVYRGFVPFCLFQESGNMDTHYQENNLISSVTNLFATVTLVFFPDLFQEEISRVIRSHHALVEDRKNMPYTDAVIHETKRLANIVPMSIPHTTSRDITFHGYFIRKGMSVIPLCLLSLPFLLSSCCLPHLPIPGRRACLGESLGRMELFLFFTSLLQRFCFSPPPGVTVDDLDLTPSLGFTLIPSPHQLCAV</sequence>
<dbReference type="GeneTree" id="ENSGT00940000162649"/>
<dbReference type="GO" id="GO:0006082">
    <property type="term" value="P:organic acid metabolic process"/>
    <property type="evidence" value="ECO:0007669"/>
    <property type="project" value="TreeGrafter"/>
</dbReference>
<dbReference type="GO" id="GO:0005737">
    <property type="term" value="C:cytoplasm"/>
    <property type="evidence" value="ECO:0007669"/>
    <property type="project" value="TreeGrafter"/>
</dbReference>
<dbReference type="PANTHER" id="PTHR24300">
    <property type="entry name" value="CYTOCHROME P450 508A4-RELATED"/>
    <property type="match status" value="1"/>
</dbReference>
<reference evidence="6" key="2">
    <citation type="submission" date="2025-08" db="UniProtKB">
        <authorList>
            <consortium name="Ensembl"/>
        </authorList>
    </citation>
    <scope>IDENTIFICATION</scope>
</reference>
<dbReference type="GO" id="GO:0016712">
    <property type="term" value="F:oxidoreductase activity, acting on paired donors, with incorporation or reduction of molecular oxygen, reduced flavin or flavoprotein as one donor, and incorporation of one atom of oxygen"/>
    <property type="evidence" value="ECO:0007669"/>
    <property type="project" value="TreeGrafter"/>
</dbReference>